<dbReference type="RefSeq" id="WP_274191872.1">
    <property type="nucleotide sequence ID" value="NZ_BAABHN010000010.1"/>
</dbReference>
<keyword evidence="1" id="KW-0812">Transmembrane</keyword>
<feature type="transmembrane region" description="Helical" evidence="1">
    <location>
        <begin position="91"/>
        <end position="112"/>
    </location>
</feature>
<proteinExistence type="predicted"/>
<evidence type="ECO:0000256" key="1">
    <source>
        <dbReference type="SAM" id="Phobius"/>
    </source>
</evidence>
<keyword evidence="1" id="KW-0472">Membrane</keyword>
<evidence type="ECO:0000313" key="2">
    <source>
        <dbReference type="EMBL" id="MFC4831834.1"/>
    </source>
</evidence>
<organism evidence="2 3">
    <name type="scientific">Actinomycetospora chibensis</name>
    <dbReference type="NCBI Taxonomy" id="663606"/>
    <lineage>
        <taxon>Bacteria</taxon>
        <taxon>Bacillati</taxon>
        <taxon>Actinomycetota</taxon>
        <taxon>Actinomycetes</taxon>
        <taxon>Pseudonocardiales</taxon>
        <taxon>Pseudonocardiaceae</taxon>
        <taxon>Actinomycetospora</taxon>
    </lineage>
</organism>
<keyword evidence="1" id="KW-1133">Transmembrane helix</keyword>
<feature type="transmembrane region" description="Helical" evidence="1">
    <location>
        <begin position="20"/>
        <end position="37"/>
    </location>
</feature>
<evidence type="ECO:0000313" key="3">
    <source>
        <dbReference type="Proteomes" id="UP001595909"/>
    </source>
</evidence>
<reference evidence="3" key="1">
    <citation type="journal article" date="2019" name="Int. J. Syst. Evol. Microbiol.">
        <title>The Global Catalogue of Microorganisms (GCM) 10K type strain sequencing project: providing services to taxonomists for standard genome sequencing and annotation.</title>
        <authorList>
            <consortium name="The Broad Institute Genomics Platform"/>
            <consortium name="The Broad Institute Genome Sequencing Center for Infectious Disease"/>
            <person name="Wu L."/>
            <person name="Ma J."/>
        </authorList>
    </citation>
    <scope>NUCLEOTIDE SEQUENCE [LARGE SCALE GENOMIC DNA]</scope>
    <source>
        <strain evidence="3">CCUG 50347</strain>
    </source>
</reference>
<gene>
    <name evidence="2" type="ORF">ACFPEL_05370</name>
</gene>
<protein>
    <submittedName>
        <fullName evidence="2">Uncharacterized protein</fullName>
    </submittedName>
</protein>
<dbReference type="Proteomes" id="UP001595909">
    <property type="component" value="Unassembled WGS sequence"/>
</dbReference>
<name>A0ABV9RE31_9PSEU</name>
<accession>A0ABV9RE31</accession>
<keyword evidence="3" id="KW-1185">Reference proteome</keyword>
<feature type="transmembrane region" description="Helical" evidence="1">
    <location>
        <begin position="148"/>
        <end position="168"/>
    </location>
</feature>
<feature type="transmembrane region" description="Helical" evidence="1">
    <location>
        <begin position="118"/>
        <end position="136"/>
    </location>
</feature>
<dbReference type="EMBL" id="JBHSIM010000010">
    <property type="protein sequence ID" value="MFC4831834.1"/>
    <property type="molecule type" value="Genomic_DNA"/>
</dbReference>
<sequence length="169" mass="17634">MVERTATTPARSDEHAATRVRAAIYGTVIAVSVLAYLGDHEPGPWVTALTVAGTGIVIFLAEAYTEVVGRAYTGVAARLAHELRAALQRSAWAAVPGLVAGVVLLVLALLRIDLSTRIDITLWVGVAALAVCSALAGRATHRRPVVRVAWTVASILVGSTIVALKAALH</sequence>
<comment type="caution">
    <text evidence="2">The sequence shown here is derived from an EMBL/GenBank/DDBJ whole genome shotgun (WGS) entry which is preliminary data.</text>
</comment>
<feature type="transmembrane region" description="Helical" evidence="1">
    <location>
        <begin position="43"/>
        <end position="61"/>
    </location>
</feature>